<reference evidence="1" key="1">
    <citation type="submission" date="2019-03" db="EMBL/GenBank/DDBJ databases">
        <title>Single cell metagenomics reveals metabolic interactions within the superorganism composed of flagellate Streblomastix strix and complex community of Bacteroidetes bacteria on its surface.</title>
        <authorList>
            <person name="Treitli S.C."/>
            <person name="Kolisko M."/>
            <person name="Husnik F."/>
            <person name="Keeling P."/>
            <person name="Hampl V."/>
        </authorList>
    </citation>
    <scope>NUCLEOTIDE SEQUENCE</scope>
    <source>
        <strain evidence="1">STM</strain>
    </source>
</reference>
<protein>
    <submittedName>
        <fullName evidence="1">Uncharacterized protein</fullName>
    </submittedName>
</protein>
<sequence length="82" mass="9205">MGTLTIKNGLLSKSVTKSEKGIKKGKTLKCEERIDPFLYSPSGDEYFSHPENIRAINEGMEQIKRGEYVTLTAKEIRESLGL</sequence>
<dbReference type="EMBL" id="SNRY01001920">
    <property type="protein sequence ID" value="KAA6327848.1"/>
    <property type="molecule type" value="Genomic_DNA"/>
</dbReference>
<dbReference type="AlphaFoldDB" id="A0A5J4R2S2"/>
<evidence type="ECO:0000313" key="1">
    <source>
        <dbReference type="EMBL" id="KAA6327848.1"/>
    </source>
</evidence>
<comment type="caution">
    <text evidence="1">The sequence shown here is derived from an EMBL/GenBank/DDBJ whole genome shotgun (WGS) entry which is preliminary data.</text>
</comment>
<organism evidence="1">
    <name type="scientific">termite gut metagenome</name>
    <dbReference type="NCBI Taxonomy" id="433724"/>
    <lineage>
        <taxon>unclassified sequences</taxon>
        <taxon>metagenomes</taxon>
        <taxon>organismal metagenomes</taxon>
    </lineage>
</organism>
<name>A0A5J4R2S2_9ZZZZ</name>
<proteinExistence type="predicted"/>
<gene>
    <name evidence="1" type="ORF">EZS27_023198</name>
</gene>
<accession>A0A5J4R2S2</accession>